<dbReference type="SUPFAM" id="SSF52540">
    <property type="entry name" value="P-loop containing nucleoside triphosphate hydrolases"/>
    <property type="match status" value="2"/>
</dbReference>
<dbReference type="InterPro" id="IPR015946">
    <property type="entry name" value="KH_dom-like_a/b"/>
</dbReference>
<organism evidence="12">
    <name type="scientific">Perkinsus marinus (strain ATCC 50983 / TXsc)</name>
    <dbReference type="NCBI Taxonomy" id="423536"/>
    <lineage>
        <taxon>Eukaryota</taxon>
        <taxon>Sar</taxon>
        <taxon>Alveolata</taxon>
        <taxon>Perkinsozoa</taxon>
        <taxon>Perkinsea</taxon>
        <taxon>Perkinsida</taxon>
        <taxon>Perkinsidae</taxon>
        <taxon>Perkinsus</taxon>
    </lineage>
</organism>
<feature type="compositionally biased region" description="Acidic residues" evidence="8">
    <location>
        <begin position="328"/>
        <end position="344"/>
    </location>
</feature>
<evidence type="ECO:0000259" key="9">
    <source>
        <dbReference type="Pfam" id="PF01926"/>
    </source>
</evidence>
<dbReference type="InterPro" id="IPR027417">
    <property type="entry name" value="P-loop_NTPase"/>
</dbReference>
<dbReference type="RefSeq" id="XP_002774103.1">
    <property type="nucleotide sequence ID" value="XM_002774057.1"/>
</dbReference>
<keyword evidence="12" id="KW-1185">Reference proteome</keyword>
<dbReference type="GO" id="GO:0005525">
    <property type="term" value="F:GTP binding"/>
    <property type="evidence" value="ECO:0007669"/>
    <property type="project" value="UniProtKB-KW"/>
</dbReference>
<dbReference type="EMBL" id="GG680918">
    <property type="protein sequence ID" value="EER05919.1"/>
    <property type="molecule type" value="Genomic_DNA"/>
</dbReference>
<gene>
    <name evidence="11" type="ORF">Pmar_PMAR011977</name>
</gene>
<dbReference type="NCBIfam" id="TIGR00231">
    <property type="entry name" value="small_GTP"/>
    <property type="match status" value="1"/>
</dbReference>
<feature type="domain" description="GTPase Der C-terminal KH-domain-like" evidence="10">
    <location>
        <begin position="592"/>
        <end position="672"/>
    </location>
</feature>
<dbReference type="PRINTS" id="PR00326">
    <property type="entry name" value="GTP1OBG"/>
</dbReference>
<keyword evidence="6" id="KW-0342">GTP-binding</keyword>
<keyword evidence="3" id="KW-0690">Ribosome biogenesis</keyword>
<accession>C5LBU8</accession>
<feature type="domain" description="G" evidence="9">
    <location>
        <begin position="409"/>
        <end position="532"/>
    </location>
</feature>
<keyword evidence="5" id="KW-0547">Nucleotide-binding</keyword>
<evidence type="ECO:0000256" key="8">
    <source>
        <dbReference type="SAM" id="MobiDB-lite"/>
    </source>
</evidence>
<feature type="domain" description="G" evidence="9">
    <location>
        <begin position="51"/>
        <end position="167"/>
    </location>
</feature>
<dbReference type="InterPro" id="IPR032859">
    <property type="entry name" value="KH_dom-like"/>
</dbReference>
<evidence type="ECO:0000256" key="4">
    <source>
        <dbReference type="ARBA" id="ARBA00022737"/>
    </source>
</evidence>
<evidence type="ECO:0000313" key="11">
    <source>
        <dbReference type="EMBL" id="EER05919.1"/>
    </source>
</evidence>
<dbReference type="OrthoDB" id="8954335at2759"/>
<dbReference type="Gene3D" id="3.30.300.20">
    <property type="match status" value="1"/>
</dbReference>
<dbReference type="AlphaFoldDB" id="C5LBU8"/>
<feature type="region of interest" description="Disordered" evidence="8">
    <location>
        <begin position="305"/>
        <end position="364"/>
    </location>
</feature>
<dbReference type="HAMAP" id="MF_00195">
    <property type="entry name" value="GTPase_Der"/>
    <property type="match status" value="1"/>
</dbReference>
<proteinExistence type="inferred from homology"/>
<dbReference type="InterPro" id="IPR006073">
    <property type="entry name" value="GTP-bd"/>
</dbReference>
<dbReference type="PANTHER" id="PTHR43834">
    <property type="entry name" value="GTPASE DER"/>
    <property type="match status" value="1"/>
</dbReference>
<feature type="compositionally biased region" description="Acidic residues" evidence="8">
    <location>
        <begin position="351"/>
        <end position="361"/>
    </location>
</feature>
<dbReference type="Gene3D" id="3.40.50.300">
    <property type="entry name" value="P-loop containing nucleotide triphosphate hydrolases"/>
    <property type="match status" value="2"/>
</dbReference>
<sequence>MAISFEIKHGSLFLLRQFSLKSRFGLVLVRGISSVSPNAAQSLMREEPHVTVCMVGRPNVGKSSLFNRLQSNNRNTENNRQKAIVYTAAGTTRDGKSAMCQLGRLKMMLHDTPGLEDDSLTENSELLQKMRQKALEAVSRSDAVIFMVDAKEGVTPLDLKLARMLSKRVRRLNELFKEKEQKGERSRPPISIVLVANKADGAQDFPTDAIADCYDLGLGDPVMISATKNEGTDDLYDRLMLDVGDRLKGAWADMDEEVVERKDDEDAIQTAMAREGPSLEMIEEMHDIWLKEAIEYKEYKEAMRQEKKEAREKERQKRRDRKRGLPVEDSESEEDDEDFDEEMGDGPPPDGMEENITDEIGVDGRTMLERKALAKYLTKKPYHLKDKMTRDVVLEERRRLLRDERTINMAFVGLPNAGKSSLVNALLKEERIITDTTPGTTTDTIVTDWSFREHKIRLFDTAGVFRGWAYKGDKELMGPGSETQRAIRFAHVVVIVVDGSRAERSHVPNRAELKLLRMAVEMGKCVVVAINKWDLVEERHKEKLRQLYVTSTVNKSAQVKGMPIMFISAKTGFNVMMMMTRVQALFRRWNGRVATSDINDWMRKFQEHYPPPWKDGVKFYPKYVTQVRSRPPTFVFWANTHGGFPPNYMQQMRNLMREEFGMEGTPIRMLIRSTLMPDPKKKLGKQEVLKWKRMGPRQAEAVKHLKGEKGKAVKVKRMAPTVNTRRF</sequence>
<dbReference type="OMA" id="MRTDKRT"/>
<reference evidence="11 12" key="1">
    <citation type="submission" date="2008-07" db="EMBL/GenBank/DDBJ databases">
        <authorList>
            <person name="El-Sayed N."/>
            <person name="Caler E."/>
            <person name="Inman J."/>
            <person name="Amedeo P."/>
            <person name="Hass B."/>
            <person name="Wortman J."/>
        </authorList>
    </citation>
    <scope>NUCLEOTIDE SEQUENCE [LARGE SCALE GENOMIC DNA]</scope>
    <source>
        <strain evidence="12">ATCC 50983 / TXsc</strain>
    </source>
</reference>
<comment type="similarity">
    <text evidence="1">Belongs to the TRAFAC class TrmE-Era-EngA-EngB-Septin-like GTPase superfamily. EngA (Der) GTPase family.</text>
</comment>
<evidence type="ECO:0000256" key="6">
    <source>
        <dbReference type="ARBA" id="ARBA00023134"/>
    </source>
</evidence>
<evidence type="ECO:0000256" key="5">
    <source>
        <dbReference type="ARBA" id="ARBA00022741"/>
    </source>
</evidence>
<name>C5LBU8_PERM5</name>
<evidence type="ECO:0000256" key="2">
    <source>
        <dbReference type="ARBA" id="ARBA00020953"/>
    </source>
</evidence>
<feature type="compositionally biased region" description="Basic and acidic residues" evidence="8">
    <location>
        <begin position="305"/>
        <end position="317"/>
    </location>
</feature>
<dbReference type="InParanoid" id="C5LBU8"/>
<dbReference type="InterPro" id="IPR005225">
    <property type="entry name" value="Small_GTP-bd"/>
</dbReference>
<keyword evidence="4" id="KW-0677">Repeat</keyword>
<evidence type="ECO:0000256" key="7">
    <source>
        <dbReference type="ARBA" id="ARBA00032345"/>
    </source>
</evidence>
<dbReference type="CDD" id="cd01894">
    <property type="entry name" value="EngA1"/>
    <property type="match status" value="1"/>
</dbReference>
<dbReference type="GeneID" id="9064648"/>
<dbReference type="Pfam" id="PF14714">
    <property type="entry name" value="KH_dom-like"/>
    <property type="match status" value="1"/>
</dbReference>
<dbReference type="InterPro" id="IPR016484">
    <property type="entry name" value="GTPase_Der"/>
</dbReference>
<protein>
    <recommendedName>
        <fullName evidence="2">GTPase Der</fullName>
    </recommendedName>
    <alternativeName>
        <fullName evidence="7">GTP-binding protein EngA</fullName>
    </alternativeName>
</protein>
<evidence type="ECO:0000313" key="12">
    <source>
        <dbReference type="Proteomes" id="UP000007800"/>
    </source>
</evidence>
<dbReference type="Proteomes" id="UP000007800">
    <property type="component" value="Unassembled WGS sequence"/>
</dbReference>
<evidence type="ECO:0000259" key="10">
    <source>
        <dbReference type="Pfam" id="PF14714"/>
    </source>
</evidence>
<dbReference type="FunCoup" id="C5LBU8">
    <property type="interactions" value="14"/>
</dbReference>
<evidence type="ECO:0000256" key="1">
    <source>
        <dbReference type="ARBA" id="ARBA00008279"/>
    </source>
</evidence>
<dbReference type="Pfam" id="PF01926">
    <property type="entry name" value="MMR_HSR1"/>
    <property type="match status" value="2"/>
</dbReference>
<dbReference type="PANTHER" id="PTHR43834:SF6">
    <property type="entry name" value="GTPASE DER"/>
    <property type="match status" value="1"/>
</dbReference>
<dbReference type="GO" id="GO:0042254">
    <property type="term" value="P:ribosome biogenesis"/>
    <property type="evidence" value="ECO:0007669"/>
    <property type="project" value="UniProtKB-KW"/>
</dbReference>
<evidence type="ECO:0000256" key="3">
    <source>
        <dbReference type="ARBA" id="ARBA00022517"/>
    </source>
</evidence>